<evidence type="ECO:0008006" key="3">
    <source>
        <dbReference type="Google" id="ProtNLM"/>
    </source>
</evidence>
<organism evidence="1 2">
    <name type="scientific">Actinokineospora fastidiosa</name>
    <dbReference type="NCBI Taxonomy" id="1816"/>
    <lineage>
        <taxon>Bacteria</taxon>
        <taxon>Bacillati</taxon>
        <taxon>Actinomycetota</taxon>
        <taxon>Actinomycetes</taxon>
        <taxon>Pseudonocardiales</taxon>
        <taxon>Pseudonocardiaceae</taxon>
        <taxon>Actinokineospora</taxon>
    </lineage>
</organism>
<keyword evidence="2" id="KW-1185">Reference proteome</keyword>
<name>A0A918GQ32_9PSEU</name>
<gene>
    <name evidence="1" type="ORF">GCM10010171_55960</name>
</gene>
<reference evidence="1" key="1">
    <citation type="journal article" date="2014" name="Int. J. Syst. Evol. Microbiol.">
        <title>Complete genome sequence of Corynebacterium casei LMG S-19264T (=DSM 44701T), isolated from a smear-ripened cheese.</title>
        <authorList>
            <consortium name="US DOE Joint Genome Institute (JGI-PGF)"/>
            <person name="Walter F."/>
            <person name="Albersmeier A."/>
            <person name="Kalinowski J."/>
            <person name="Ruckert C."/>
        </authorList>
    </citation>
    <scope>NUCLEOTIDE SEQUENCE</scope>
    <source>
        <strain evidence="1">JCM 3276</strain>
    </source>
</reference>
<protein>
    <recommendedName>
        <fullName evidence="3">Type III effector protein</fullName>
    </recommendedName>
</protein>
<comment type="caution">
    <text evidence="1">The sequence shown here is derived from an EMBL/GenBank/DDBJ whole genome shotgun (WGS) entry which is preliminary data.</text>
</comment>
<accession>A0A918GQ32</accession>
<evidence type="ECO:0000313" key="2">
    <source>
        <dbReference type="Proteomes" id="UP000660680"/>
    </source>
</evidence>
<dbReference type="AlphaFoldDB" id="A0A918GQ32"/>
<sequence length="219" mass="23404">MTEEPAVSDDYETARADLGARYGDVPPLELIHEVAGDADESAHVLSALIVLRHLRSQLGELEPRLIAAARELGVSWTRLAPALGVTSRQAAERRYLRLRPDDAEATGEGRVRAERDRRAGDRAVAEWARRNSAALRGLAGQVAAVDGLAGEARRGIHEALGTDNPGDLLDPLSAAAAHLRGTHPGLADRIAEVAEQTARVRREISDERAATPGGSRRSG</sequence>
<dbReference type="Proteomes" id="UP000660680">
    <property type="component" value="Unassembled WGS sequence"/>
</dbReference>
<evidence type="ECO:0000313" key="1">
    <source>
        <dbReference type="EMBL" id="GGS53444.1"/>
    </source>
</evidence>
<reference evidence="1" key="2">
    <citation type="submission" date="2020-09" db="EMBL/GenBank/DDBJ databases">
        <authorList>
            <person name="Sun Q."/>
            <person name="Ohkuma M."/>
        </authorList>
    </citation>
    <scope>NUCLEOTIDE SEQUENCE</scope>
    <source>
        <strain evidence="1">JCM 3276</strain>
    </source>
</reference>
<dbReference type="RefSeq" id="WP_229787573.1">
    <property type="nucleotide sequence ID" value="NZ_BMRB01000006.1"/>
</dbReference>
<proteinExistence type="predicted"/>
<dbReference type="EMBL" id="BMRB01000006">
    <property type="protein sequence ID" value="GGS53444.1"/>
    <property type="molecule type" value="Genomic_DNA"/>
</dbReference>